<dbReference type="RefSeq" id="WP_136077583.1">
    <property type="nucleotide sequence ID" value="NZ_CAAHFG010000001.1"/>
</dbReference>
<proteinExistence type="predicted"/>
<dbReference type="Proteomes" id="UP000366872">
    <property type="component" value="Unassembled WGS sequence"/>
</dbReference>
<accession>A0A6C2TWC5</accession>
<evidence type="ECO:0000313" key="2">
    <source>
        <dbReference type="Proteomes" id="UP000366872"/>
    </source>
</evidence>
<keyword evidence="2" id="KW-1185">Reference proteome</keyword>
<dbReference type="EMBL" id="CAAHFG010000001">
    <property type="protein sequence ID" value="VGO11867.1"/>
    <property type="molecule type" value="Genomic_DNA"/>
</dbReference>
<reference evidence="1 2" key="1">
    <citation type="submission" date="2019-04" db="EMBL/GenBank/DDBJ databases">
        <authorList>
            <person name="Van Vliet M D."/>
        </authorList>
    </citation>
    <scope>NUCLEOTIDE SEQUENCE [LARGE SCALE GENOMIC DNA]</scope>
    <source>
        <strain evidence="1 2">F1</strain>
    </source>
</reference>
<sequence>MSKAYWEMIADELHAAGWSYGFSTVVDTEHGLLHYAWADKETGHRFSAQAETKMAAFIELQAICSKHNAKLDKAT</sequence>
<evidence type="ECO:0000313" key="1">
    <source>
        <dbReference type="EMBL" id="VGO11867.1"/>
    </source>
</evidence>
<name>A0A6C2TWC5_PONDE</name>
<gene>
    <name evidence="1" type="ORF">PDESU_00414</name>
</gene>
<protein>
    <submittedName>
        <fullName evidence="1">Uncharacterized protein</fullName>
    </submittedName>
</protein>
<dbReference type="AlphaFoldDB" id="A0A6C2TWC5"/>
<organism evidence="1 2">
    <name type="scientific">Pontiella desulfatans</name>
    <dbReference type="NCBI Taxonomy" id="2750659"/>
    <lineage>
        <taxon>Bacteria</taxon>
        <taxon>Pseudomonadati</taxon>
        <taxon>Kiritimatiellota</taxon>
        <taxon>Kiritimatiellia</taxon>
        <taxon>Kiritimatiellales</taxon>
        <taxon>Pontiellaceae</taxon>
        <taxon>Pontiella</taxon>
    </lineage>
</organism>